<dbReference type="Gene3D" id="3.40.50.150">
    <property type="entry name" value="Vaccinia Virus protein VP39"/>
    <property type="match status" value="1"/>
</dbReference>
<dbReference type="EMBL" id="CADCTQ010000642">
    <property type="protein sequence ID" value="CAA9336380.1"/>
    <property type="molecule type" value="Genomic_DNA"/>
</dbReference>
<protein>
    <recommendedName>
        <fullName evidence="2">SAM-dependent methyltransferase</fullName>
    </recommendedName>
</protein>
<gene>
    <name evidence="1" type="ORF">AVDCRST_MAG56-7665</name>
</gene>
<evidence type="ECO:0008006" key="2">
    <source>
        <dbReference type="Google" id="ProtNLM"/>
    </source>
</evidence>
<organism evidence="1">
    <name type="scientific">uncultured Cytophagales bacterium</name>
    <dbReference type="NCBI Taxonomy" id="158755"/>
    <lineage>
        <taxon>Bacteria</taxon>
        <taxon>Pseudomonadati</taxon>
        <taxon>Bacteroidota</taxon>
        <taxon>Sphingobacteriia</taxon>
        <taxon>Sphingobacteriales</taxon>
        <taxon>environmental samples</taxon>
    </lineage>
</organism>
<accession>A0A6J4LMS5</accession>
<dbReference type="SUPFAM" id="SSF53335">
    <property type="entry name" value="S-adenosyl-L-methionine-dependent methyltransferases"/>
    <property type="match status" value="1"/>
</dbReference>
<proteinExistence type="predicted"/>
<reference evidence="1" key="1">
    <citation type="submission" date="2020-02" db="EMBL/GenBank/DDBJ databases">
        <authorList>
            <person name="Meier V. D."/>
        </authorList>
    </citation>
    <scope>NUCLEOTIDE SEQUENCE</scope>
    <source>
        <strain evidence="1">AVDCRST_MAG56</strain>
    </source>
</reference>
<name>A0A6J4LMS5_9SPHI</name>
<dbReference type="AlphaFoldDB" id="A0A6J4LMS5"/>
<evidence type="ECO:0000313" key="1">
    <source>
        <dbReference type="EMBL" id="CAA9336380.1"/>
    </source>
</evidence>
<dbReference type="InterPro" id="IPR029063">
    <property type="entry name" value="SAM-dependent_MTases_sf"/>
</dbReference>
<dbReference type="Pfam" id="PF13489">
    <property type="entry name" value="Methyltransf_23"/>
    <property type="match status" value="1"/>
</dbReference>
<sequence length="230" mass="25262">MKLQAEQELLGSPVVANCRMNRERGIAGVNSYAKELKLDIVDFLTEKARQGTTVHWLDICCGSGKALLQAAMLLREKGVGDRVKIEGWDLAGLFVTPDSALPDLQLIARPIGQWQPPHAYDLITCVHGLHYIGDKLGLVVKCLANLTEDGTFVGNLDLKSLKKPDGGSWDRHVAKMLREASVHYHARNRLVTAKGKKVLSPGLTYEGADDGAGKNYTGQEAVHSYYRLSR</sequence>